<evidence type="ECO:0000256" key="5">
    <source>
        <dbReference type="ARBA" id="ARBA00023077"/>
    </source>
</evidence>
<dbReference type="EMBL" id="SWDB01000021">
    <property type="protein sequence ID" value="TKB45311.1"/>
    <property type="molecule type" value="Genomic_DNA"/>
</dbReference>
<evidence type="ECO:0000256" key="7">
    <source>
        <dbReference type="ARBA" id="ARBA00023237"/>
    </source>
</evidence>
<sequence length="985" mass="106575">MNKNYKKNKLTINIALALSLGTTPLVMAQQQDNGDNDIETIMVTGSYIKGTPEDAALPVEVIDMAELQDRGNPTVLDIIKSLAITGPVLGDSNQFVTAAQNRIGGGSINLRGLGPQRTLVLLNGQRIQYGQVDTNMIPMAAIARIEILKDGAAATYGSDAIGGVVNIITRDDFNGFEIAADHRFVDGSDGDSTLQFTYGWSGENNNLLLSAGYQHRSDLPVVERDWADTPRDVNPTSYSVFGNPGSLYTLGADFSGTGPYFGYTADANCEPLGGENGFIYGVPLCYWSYAKVLNLVEEENRYQVYAEYNHALTDSTNLKFDALYAVNETPELRSSPSYFPLQGPNGPGSFGVFYTLMNNPGAVTALQQAGYTQEQIDATAFINLNIWRPFALSGNPTDGGLGGAASEREYTLQRYSLGLDGDFGNSMQWQLSAMYSRDEAFARTPDILINRLQSALLGFGGSDCSGMTPGENGCEFFNPFSNAIASNPVTGNSNPGFVADLANSDSLNAWLFDDILQEAISDYLVLEGVITGELDWGMSGGMPEYAVGLQYRSLDYDYQPLNANSNAEINPCPVEGQTDCAFKTGPFIFQGQTVPAMLSETVRAVFAELNLPITEDFNLQAAIRYEDYGGQTGSTTNPKLSLKWQPAEWLTLRSSVGTTFRGPTPGNRASSGQTLLTGIAAVGNAYKAVDMYGNPDVGPEEAFTYNLGTVFNWGNFSASVDYWSYELEDQIVTVPANIIATSVAGVGDGSQLVNCDSSLRDLIVFANNDTCTPGVTIANDITRVRSDTTNGPTVDTSGVDMTVNYLLEGVGAGDLRFNLVVSHVAEYEQEAFIYNDVLVSEGYDAVGYANYDRLPGTISEWRGTAYAQYEMNAHTARVSLNYIGSVEDNRGPTVAQTDFNLAGCTLVNASDPGCKLIDFGLQVDSFQSVDFNYTYDWSDLNTQFSVAVLNAFDEDPSAARLELSYDPSIGTPYGRTFKLGFRTQF</sequence>
<protein>
    <submittedName>
        <fullName evidence="13">TonB-dependent receptor</fullName>
    </submittedName>
</protein>
<keyword evidence="3 8" id="KW-1134">Transmembrane beta strand</keyword>
<feature type="domain" description="TonB-dependent receptor-like beta-barrel" evidence="11">
    <location>
        <begin position="394"/>
        <end position="948"/>
    </location>
</feature>
<evidence type="ECO:0000256" key="10">
    <source>
        <dbReference type="SAM" id="SignalP"/>
    </source>
</evidence>
<dbReference type="InterPro" id="IPR000531">
    <property type="entry name" value="Beta-barrel_TonB"/>
</dbReference>
<dbReference type="OrthoDB" id="176248at2"/>
<dbReference type="PANTHER" id="PTHR47234">
    <property type="match status" value="1"/>
</dbReference>
<keyword evidence="2 8" id="KW-0813">Transport</keyword>
<gene>
    <name evidence="13" type="ORF">E8M12_08900</name>
</gene>
<evidence type="ECO:0000256" key="2">
    <source>
        <dbReference type="ARBA" id="ARBA00022448"/>
    </source>
</evidence>
<accession>A0A4U1B5Y2</accession>
<comment type="caution">
    <text evidence="13">The sequence shown here is derived from an EMBL/GenBank/DDBJ whole genome shotgun (WGS) entry which is preliminary data.</text>
</comment>
<dbReference type="SUPFAM" id="SSF56935">
    <property type="entry name" value="Porins"/>
    <property type="match status" value="1"/>
</dbReference>
<keyword evidence="14" id="KW-1185">Reference proteome</keyword>
<evidence type="ECO:0000313" key="13">
    <source>
        <dbReference type="EMBL" id="TKB45311.1"/>
    </source>
</evidence>
<feature type="domain" description="TonB-dependent receptor plug" evidence="12">
    <location>
        <begin position="53"/>
        <end position="164"/>
    </location>
</feature>
<dbReference type="InterPro" id="IPR036942">
    <property type="entry name" value="Beta-barrel_TonB_sf"/>
</dbReference>
<dbReference type="AlphaFoldDB" id="A0A4U1B5Y2"/>
<feature type="signal peptide" evidence="10">
    <location>
        <begin position="1"/>
        <end position="28"/>
    </location>
</feature>
<proteinExistence type="inferred from homology"/>
<dbReference type="Gene3D" id="2.170.130.10">
    <property type="entry name" value="TonB-dependent receptor, plug domain"/>
    <property type="match status" value="1"/>
</dbReference>
<dbReference type="Pfam" id="PF07715">
    <property type="entry name" value="Plug"/>
    <property type="match status" value="1"/>
</dbReference>
<evidence type="ECO:0000259" key="12">
    <source>
        <dbReference type="Pfam" id="PF07715"/>
    </source>
</evidence>
<evidence type="ECO:0000256" key="3">
    <source>
        <dbReference type="ARBA" id="ARBA00022452"/>
    </source>
</evidence>
<keyword evidence="7 8" id="KW-0998">Cell outer membrane</keyword>
<keyword evidence="10" id="KW-0732">Signal</keyword>
<dbReference type="InterPro" id="IPR012910">
    <property type="entry name" value="Plug_dom"/>
</dbReference>
<dbReference type="InterPro" id="IPR039426">
    <property type="entry name" value="TonB-dep_rcpt-like"/>
</dbReference>
<dbReference type="Pfam" id="PF00593">
    <property type="entry name" value="TonB_dep_Rec_b-barrel"/>
    <property type="match status" value="1"/>
</dbReference>
<feature type="chain" id="PRO_5020673269" evidence="10">
    <location>
        <begin position="29"/>
        <end position="985"/>
    </location>
</feature>
<keyword evidence="5 9" id="KW-0798">TonB box</keyword>
<dbReference type="PROSITE" id="PS52016">
    <property type="entry name" value="TONB_DEPENDENT_REC_3"/>
    <property type="match status" value="1"/>
</dbReference>
<dbReference type="Gene3D" id="2.40.170.20">
    <property type="entry name" value="TonB-dependent receptor, beta-barrel domain"/>
    <property type="match status" value="1"/>
</dbReference>
<comment type="similarity">
    <text evidence="8 9">Belongs to the TonB-dependent receptor family.</text>
</comment>
<keyword evidence="6 8" id="KW-0472">Membrane</keyword>
<evidence type="ECO:0000256" key="8">
    <source>
        <dbReference type="PROSITE-ProRule" id="PRU01360"/>
    </source>
</evidence>
<keyword evidence="13" id="KW-0675">Receptor</keyword>
<keyword evidence="4 8" id="KW-0812">Transmembrane</keyword>
<evidence type="ECO:0000259" key="11">
    <source>
        <dbReference type="Pfam" id="PF00593"/>
    </source>
</evidence>
<dbReference type="PANTHER" id="PTHR47234:SF2">
    <property type="entry name" value="TONB-DEPENDENT RECEPTOR"/>
    <property type="match status" value="1"/>
</dbReference>
<name>A0A4U1B5Y2_9GAMM</name>
<dbReference type="RefSeq" id="WP_136735797.1">
    <property type="nucleotide sequence ID" value="NZ_SWDB01000021.1"/>
</dbReference>
<organism evidence="13 14">
    <name type="scientific">Thalassotalea mangrovi</name>
    <dbReference type="NCBI Taxonomy" id="2572245"/>
    <lineage>
        <taxon>Bacteria</taxon>
        <taxon>Pseudomonadati</taxon>
        <taxon>Pseudomonadota</taxon>
        <taxon>Gammaproteobacteria</taxon>
        <taxon>Alteromonadales</taxon>
        <taxon>Colwelliaceae</taxon>
        <taxon>Thalassotalea</taxon>
    </lineage>
</organism>
<dbReference type="GO" id="GO:0009279">
    <property type="term" value="C:cell outer membrane"/>
    <property type="evidence" value="ECO:0007669"/>
    <property type="project" value="UniProtKB-SubCell"/>
</dbReference>
<evidence type="ECO:0000256" key="1">
    <source>
        <dbReference type="ARBA" id="ARBA00004571"/>
    </source>
</evidence>
<evidence type="ECO:0000256" key="6">
    <source>
        <dbReference type="ARBA" id="ARBA00023136"/>
    </source>
</evidence>
<evidence type="ECO:0000313" key="14">
    <source>
        <dbReference type="Proteomes" id="UP000307999"/>
    </source>
</evidence>
<dbReference type="InterPro" id="IPR037066">
    <property type="entry name" value="Plug_dom_sf"/>
</dbReference>
<evidence type="ECO:0000256" key="4">
    <source>
        <dbReference type="ARBA" id="ARBA00022692"/>
    </source>
</evidence>
<dbReference type="Proteomes" id="UP000307999">
    <property type="component" value="Unassembled WGS sequence"/>
</dbReference>
<comment type="subcellular location">
    <subcellularLocation>
        <location evidence="1 8">Cell outer membrane</location>
        <topology evidence="1 8">Multi-pass membrane protein</topology>
    </subcellularLocation>
</comment>
<reference evidence="13 14" key="1">
    <citation type="submission" date="2019-04" db="EMBL/GenBank/DDBJ databases">
        <title>Thalassotalea guangxiensis sp. nov., isolated from sediment of the coastal wetland.</title>
        <authorList>
            <person name="Zheng S."/>
            <person name="Zhang D."/>
        </authorList>
    </citation>
    <scope>NUCLEOTIDE SEQUENCE [LARGE SCALE GENOMIC DNA]</scope>
    <source>
        <strain evidence="13 14">ZS-4</strain>
    </source>
</reference>
<evidence type="ECO:0000256" key="9">
    <source>
        <dbReference type="RuleBase" id="RU003357"/>
    </source>
</evidence>